<dbReference type="SUPFAM" id="SSF54843">
    <property type="entry name" value="Ribosomal protein L22"/>
    <property type="match status" value="1"/>
</dbReference>
<dbReference type="GO" id="GO:0019843">
    <property type="term" value="F:rRNA binding"/>
    <property type="evidence" value="ECO:0007669"/>
    <property type="project" value="UniProtKB-UniRule"/>
</dbReference>
<comment type="function">
    <text evidence="7 10">This protein binds specifically to 23S rRNA; its binding is stimulated by other ribosomal proteins, e.g., L4, L17, and L20. It is important during the early stages of 50S assembly. It makes multiple contacts with different domains of the 23S rRNA in the assembled 50S subunit and ribosome.</text>
</comment>
<dbReference type="InterPro" id="IPR036394">
    <property type="entry name" value="Ribosomal_uL22_sf"/>
</dbReference>
<dbReference type="PANTHER" id="PTHR13501">
    <property type="entry name" value="CHLOROPLAST 50S RIBOSOMAL PROTEIN L22-RELATED"/>
    <property type="match status" value="1"/>
</dbReference>
<evidence type="ECO:0000313" key="11">
    <source>
        <dbReference type="EMBL" id="MBZ0158295.1"/>
    </source>
</evidence>
<accession>A0A953M3I0</accession>
<evidence type="ECO:0000256" key="6">
    <source>
        <dbReference type="ARBA" id="ARBA00035207"/>
    </source>
</evidence>
<evidence type="ECO:0000256" key="10">
    <source>
        <dbReference type="RuleBase" id="RU004008"/>
    </source>
</evidence>
<dbReference type="PANTHER" id="PTHR13501:SF8">
    <property type="entry name" value="LARGE RIBOSOMAL SUBUNIT PROTEIN UL22M"/>
    <property type="match status" value="1"/>
</dbReference>
<evidence type="ECO:0000256" key="1">
    <source>
        <dbReference type="ARBA" id="ARBA00009451"/>
    </source>
</evidence>
<dbReference type="Proteomes" id="UP000705867">
    <property type="component" value="Unassembled WGS sequence"/>
</dbReference>
<dbReference type="PROSITE" id="PS00464">
    <property type="entry name" value="RIBOSOMAL_L22"/>
    <property type="match status" value="1"/>
</dbReference>
<evidence type="ECO:0000256" key="3">
    <source>
        <dbReference type="ARBA" id="ARBA00022884"/>
    </source>
</evidence>
<gene>
    <name evidence="7 11" type="primary">rplV</name>
    <name evidence="11" type="ORF">K8I29_19030</name>
</gene>
<dbReference type="InterPro" id="IPR001063">
    <property type="entry name" value="Ribosomal_uL22"/>
</dbReference>
<sequence length="113" mass="12902">MESKAILRFARITPRKARRVVDLIRGKKASDALISLRFMPYRAAQSVEKLLKSAMANAEQKSRHVDIDRLKVKTAFVDNGPVMKRMEPRAMGRANVIKKRSCHITIILAEEEK</sequence>
<protein>
    <recommendedName>
        <fullName evidence="6 7">Large ribosomal subunit protein uL22</fullName>
    </recommendedName>
</protein>
<dbReference type="GO" id="GO:0022625">
    <property type="term" value="C:cytosolic large ribosomal subunit"/>
    <property type="evidence" value="ECO:0007669"/>
    <property type="project" value="TreeGrafter"/>
</dbReference>
<dbReference type="NCBIfam" id="TIGR01044">
    <property type="entry name" value="rplV_bact"/>
    <property type="match status" value="1"/>
</dbReference>
<evidence type="ECO:0000256" key="4">
    <source>
        <dbReference type="ARBA" id="ARBA00022980"/>
    </source>
</evidence>
<dbReference type="InterPro" id="IPR005727">
    <property type="entry name" value="Ribosomal_uL22_bac/chlpt-type"/>
</dbReference>
<dbReference type="HAMAP" id="MF_01331_B">
    <property type="entry name" value="Ribosomal_uL22_B"/>
    <property type="match status" value="1"/>
</dbReference>
<comment type="caution">
    <text evidence="11">The sequence shown here is derived from an EMBL/GenBank/DDBJ whole genome shotgun (WGS) entry which is preliminary data.</text>
</comment>
<dbReference type="Pfam" id="PF00237">
    <property type="entry name" value="Ribosomal_L22"/>
    <property type="match status" value="1"/>
</dbReference>
<dbReference type="AlphaFoldDB" id="A0A953M3I0"/>
<name>A0A953M3I0_9BACT</name>
<reference evidence="11" key="2">
    <citation type="submission" date="2021-08" db="EMBL/GenBank/DDBJ databases">
        <authorList>
            <person name="Dalcin Martins P."/>
        </authorList>
    </citation>
    <scope>NUCLEOTIDE SEQUENCE</scope>
    <source>
        <strain evidence="11">MAG_39</strain>
    </source>
</reference>
<dbReference type="InterPro" id="IPR047867">
    <property type="entry name" value="Ribosomal_uL22_bac/org-type"/>
</dbReference>
<dbReference type="GO" id="GO:0006412">
    <property type="term" value="P:translation"/>
    <property type="evidence" value="ECO:0007669"/>
    <property type="project" value="UniProtKB-UniRule"/>
</dbReference>
<comment type="function">
    <text evidence="7">The globular domain of the protein is located near the polypeptide exit tunnel on the outside of the subunit, while an extended beta-hairpin is found that lines the wall of the exit tunnel in the center of the 70S ribosome.</text>
</comment>
<dbReference type="Gene3D" id="3.90.470.10">
    <property type="entry name" value="Ribosomal protein L22/L17"/>
    <property type="match status" value="1"/>
</dbReference>
<keyword evidence="3 7" id="KW-0694">RNA-binding</keyword>
<reference evidence="11" key="1">
    <citation type="journal article" date="2021" name="bioRxiv">
        <title>Unraveling nitrogen, sulfur and carbon metabolic pathways and microbial community transcriptional responses to substrate deprivation and toxicity stresses in a bioreactor mimicking anoxic brackish coastal sediment conditions.</title>
        <authorList>
            <person name="Martins P.D."/>
            <person name="Echeveste M.J."/>
            <person name="Arshad A."/>
            <person name="Kurth J."/>
            <person name="Ouboter H."/>
            <person name="Jetten M.S.M."/>
            <person name="Welte C.U."/>
        </authorList>
    </citation>
    <scope>NUCLEOTIDE SEQUENCE</scope>
    <source>
        <strain evidence="11">MAG_39</strain>
    </source>
</reference>
<dbReference type="GO" id="GO:0003735">
    <property type="term" value="F:structural constituent of ribosome"/>
    <property type="evidence" value="ECO:0007669"/>
    <property type="project" value="InterPro"/>
</dbReference>
<evidence type="ECO:0000256" key="9">
    <source>
        <dbReference type="RuleBase" id="RU004006"/>
    </source>
</evidence>
<evidence type="ECO:0000256" key="5">
    <source>
        <dbReference type="ARBA" id="ARBA00023274"/>
    </source>
</evidence>
<evidence type="ECO:0000313" key="12">
    <source>
        <dbReference type="Proteomes" id="UP000705867"/>
    </source>
</evidence>
<evidence type="ECO:0000256" key="2">
    <source>
        <dbReference type="ARBA" id="ARBA00022730"/>
    </source>
</evidence>
<comment type="subunit">
    <text evidence="7 9">Part of the 50S ribosomal subunit.</text>
</comment>
<keyword evidence="2 7" id="KW-0699">rRNA-binding</keyword>
<dbReference type="InterPro" id="IPR018260">
    <property type="entry name" value="Ribosomal_uL22_CS"/>
</dbReference>
<keyword evidence="5 7" id="KW-0687">Ribonucleoprotein</keyword>
<comment type="similarity">
    <text evidence="1 7 8">Belongs to the universal ribosomal protein uL22 family.</text>
</comment>
<organism evidence="11 12">
    <name type="scientific">Candidatus Nitrobium versatile</name>
    <dbReference type="NCBI Taxonomy" id="2884831"/>
    <lineage>
        <taxon>Bacteria</taxon>
        <taxon>Pseudomonadati</taxon>
        <taxon>Nitrospirota</taxon>
        <taxon>Nitrospiria</taxon>
        <taxon>Nitrospirales</taxon>
        <taxon>Nitrospiraceae</taxon>
        <taxon>Candidatus Nitrobium</taxon>
    </lineage>
</organism>
<evidence type="ECO:0000256" key="7">
    <source>
        <dbReference type="HAMAP-Rule" id="MF_01331"/>
    </source>
</evidence>
<evidence type="ECO:0000256" key="8">
    <source>
        <dbReference type="RuleBase" id="RU004005"/>
    </source>
</evidence>
<proteinExistence type="inferred from homology"/>
<dbReference type="CDD" id="cd00336">
    <property type="entry name" value="Ribosomal_L22"/>
    <property type="match status" value="1"/>
</dbReference>
<dbReference type="EMBL" id="JAIOIV010000148">
    <property type="protein sequence ID" value="MBZ0158295.1"/>
    <property type="molecule type" value="Genomic_DNA"/>
</dbReference>
<keyword evidence="4 7" id="KW-0689">Ribosomal protein</keyword>